<dbReference type="Gene3D" id="3.30.70.100">
    <property type="match status" value="1"/>
</dbReference>
<gene>
    <name evidence="2" type="ORF">GCU56_11195</name>
</gene>
<keyword evidence="3" id="KW-1185">Reference proteome</keyword>
<evidence type="ECO:0000259" key="1">
    <source>
        <dbReference type="PROSITE" id="PS51502"/>
    </source>
</evidence>
<dbReference type="SMART" id="SM00886">
    <property type="entry name" value="Dabb"/>
    <property type="match status" value="1"/>
</dbReference>
<dbReference type="RefSeq" id="WP_163481806.1">
    <property type="nucleotide sequence ID" value="NZ_JAAGWF010000010.1"/>
</dbReference>
<organism evidence="2 3">
    <name type="scientific">Geodermatophilus sabuli</name>
    <dbReference type="NCBI Taxonomy" id="1564158"/>
    <lineage>
        <taxon>Bacteria</taxon>
        <taxon>Bacillati</taxon>
        <taxon>Actinomycetota</taxon>
        <taxon>Actinomycetes</taxon>
        <taxon>Geodermatophilales</taxon>
        <taxon>Geodermatophilaceae</taxon>
        <taxon>Geodermatophilus</taxon>
    </lineage>
</organism>
<evidence type="ECO:0000313" key="3">
    <source>
        <dbReference type="Proteomes" id="UP000470246"/>
    </source>
</evidence>
<dbReference type="PROSITE" id="PS51502">
    <property type="entry name" value="S_R_A_B_BARREL"/>
    <property type="match status" value="1"/>
</dbReference>
<protein>
    <submittedName>
        <fullName evidence="2">Dabb family protein</fullName>
    </submittedName>
</protein>
<dbReference type="InterPro" id="IPR013097">
    <property type="entry name" value="Dabb"/>
</dbReference>
<accession>A0A7K3W1D6</accession>
<dbReference type="Pfam" id="PF07876">
    <property type="entry name" value="Dabb"/>
    <property type="match status" value="1"/>
</dbReference>
<name>A0A7K3W1D6_9ACTN</name>
<dbReference type="InterPro" id="IPR011008">
    <property type="entry name" value="Dimeric_a/b-barrel"/>
</dbReference>
<comment type="caution">
    <text evidence="2">The sequence shown here is derived from an EMBL/GenBank/DDBJ whole genome shotgun (WGS) entry which is preliminary data.</text>
</comment>
<proteinExistence type="predicted"/>
<reference evidence="2 3" key="1">
    <citation type="submission" date="2020-02" db="EMBL/GenBank/DDBJ databases">
        <title>Geodermatophilus sabuli CPCC 205279 I12A-02694.</title>
        <authorList>
            <person name="Jiang Z."/>
        </authorList>
    </citation>
    <scope>NUCLEOTIDE SEQUENCE [LARGE SCALE GENOMIC DNA]</scope>
    <source>
        <strain evidence="2 3">I12A-02694</strain>
    </source>
</reference>
<evidence type="ECO:0000313" key="2">
    <source>
        <dbReference type="EMBL" id="NEK58438.1"/>
    </source>
</evidence>
<sequence>MFRHVVVFTWTSESTPEQREGALAALRQWGEDCREYGTLTLGVDAGLAEGNGNAVVVVDLPDRETYAAYAADERHLAALRDHVRPILERRCAVQHEL</sequence>
<feature type="domain" description="Stress-response A/B barrel" evidence="1">
    <location>
        <begin position="2"/>
        <end position="95"/>
    </location>
</feature>
<dbReference type="AlphaFoldDB" id="A0A7K3W1D6"/>
<dbReference type="EMBL" id="JAAGWF010000010">
    <property type="protein sequence ID" value="NEK58438.1"/>
    <property type="molecule type" value="Genomic_DNA"/>
</dbReference>
<dbReference type="SUPFAM" id="SSF54909">
    <property type="entry name" value="Dimeric alpha+beta barrel"/>
    <property type="match status" value="1"/>
</dbReference>
<dbReference type="Proteomes" id="UP000470246">
    <property type="component" value="Unassembled WGS sequence"/>
</dbReference>